<sequence length="91" mass="10385">MNEDAIWDLLSADAQSKESKDSIYNTIYGIYSQGTKPYDYEITNIDETGAKAIVYVSIKSKVQGYKITSDLEVPFVFEDETWKIDDFVVLI</sequence>
<gene>
    <name evidence="1" type="ORF">CUJ86_09770</name>
</gene>
<name>A0A483CVT7_9EURY</name>
<dbReference type="Proteomes" id="UP000292580">
    <property type="component" value="Unassembled WGS sequence"/>
</dbReference>
<evidence type="ECO:0008006" key="3">
    <source>
        <dbReference type="Google" id="ProtNLM"/>
    </source>
</evidence>
<accession>A0A483CVT7</accession>
<organism evidence="1 2">
    <name type="scientific">Methanofollis fontis</name>
    <dbReference type="NCBI Taxonomy" id="2052832"/>
    <lineage>
        <taxon>Archaea</taxon>
        <taxon>Methanobacteriati</taxon>
        <taxon>Methanobacteriota</taxon>
        <taxon>Stenosarchaea group</taxon>
        <taxon>Methanomicrobia</taxon>
        <taxon>Methanomicrobiales</taxon>
        <taxon>Methanomicrobiaceae</taxon>
        <taxon>Methanofollis</taxon>
    </lineage>
</organism>
<dbReference type="AlphaFoldDB" id="A0A483CVT7"/>
<dbReference type="EMBL" id="PGCL01000004">
    <property type="protein sequence ID" value="TAJ43625.1"/>
    <property type="molecule type" value="Genomic_DNA"/>
</dbReference>
<reference evidence="1 2" key="1">
    <citation type="submission" date="2017-11" db="EMBL/GenBank/DDBJ databases">
        <title>Isolation and Characterization of Methanofollis Species from Methane Seep Offshore SW Taiwan.</title>
        <authorList>
            <person name="Teng N.-H."/>
            <person name="Lai M.-C."/>
            <person name="Chen S.-C."/>
        </authorList>
    </citation>
    <scope>NUCLEOTIDE SEQUENCE [LARGE SCALE GENOMIC DNA]</scope>
    <source>
        <strain evidence="1 2">FWC-SCC2</strain>
    </source>
</reference>
<evidence type="ECO:0000313" key="2">
    <source>
        <dbReference type="Proteomes" id="UP000292580"/>
    </source>
</evidence>
<evidence type="ECO:0000313" key="1">
    <source>
        <dbReference type="EMBL" id="TAJ43625.1"/>
    </source>
</evidence>
<comment type="caution">
    <text evidence="1">The sequence shown here is derived from an EMBL/GenBank/DDBJ whole genome shotgun (WGS) entry which is preliminary data.</text>
</comment>
<proteinExistence type="predicted"/>
<keyword evidence="2" id="KW-1185">Reference proteome</keyword>
<protein>
    <recommendedName>
        <fullName evidence="3">DUF4878 domain-containing protein</fullName>
    </recommendedName>
</protein>